<evidence type="ECO:0000313" key="2">
    <source>
        <dbReference type="Proteomes" id="UP000789920"/>
    </source>
</evidence>
<feature type="non-terminal residue" evidence="1">
    <location>
        <position position="1"/>
    </location>
</feature>
<sequence length="44" mass="5110">NTKARENDKIIDIVNDTMRPRLFIGAINQQNNQREDIVKDKVAN</sequence>
<gene>
    <name evidence="1" type="ORF">RPERSI_LOCUS34709</name>
</gene>
<proteinExistence type="predicted"/>
<comment type="caution">
    <text evidence="1">The sequence shown here is derived from an EMBL/GenBank/DDBJ whole genome shotgun (WGS) entry which is preliminary data.</text>
</comment>
<feature type="non-terminal residue" evidence="1">
    <location>
        <position position="44"/>
    </location>
</feature>
<evidence type="ECO:0000313" key="1">
    <source>
        <dbReference type="EMBL" id="CAG8847598.1"/>
    </source>
</evidence>
<organism evidence="1 2">
    <name type="scientific">Racocetra persica</name>
    <dbReference type="NCBI Taxonomy" id="160502"/>
    <lineage>
        <taxon>Eukaryota</taxon>
        <taxon>Fungi</taxon>
        <taxon>Fungi incertae sedis</taxon>
        <taxon>Mucoromycota</taxon>
        <taxon>Glomeromycotina</taxon>
        <taxon>Glomeromycetes</taxon>
        <taxon>Diversisporales</taxon>
        <taxon>Gigasporaceae</taxon>
        <taxon>Racocetra</taxon>
    </lineage>
</organism>
<protein>
    <submittedName>
        <fullName evidence="1">20199_t:CDS:1</fullName>
    </submittedName>
</protein>
<dbReference type="EMBL" id="CAJVQC010156743">
    <property type="protein sequence ID" value="CAG8847598.1"/>
    <property type="molecule type" value="Genomic_DNA"/>
</dbReference>
<keyword evidence="2" id="KW-1185">Reference proteome</keyword>
<name>A0ACA9SUF1_9GLOM</name>
<dbReference type="Proteomes" id="UP000789920">
    <property type="component" value="Unassembled WGS sequence"/>
</dbReference>
<reference evidence="1" key="1">
    <citation type="submission" date="2021-06" db="EMBL/GenBank/DDBJ databases">
        <authorList>
            <person name="Kallberg Y."/>
            <person name="Tangrot J."/>
            <person name="Rosling A."/>
        </authorList>
    </citation>
    <scope>NUCLEOTIDE SEQUENCE</scope>
    <source>
        <strain evidence="1">MA461A</strain>
    </source>
</reference>
<accession>A0ACA9SUF1</accession>